<name>A0ABR7NUC8_9FIRM</name>
<evidence type="ECO:0000313" key="6">
    <source>
        <dbReference type="Proteomes" id="UP000647491"/>
    </source>
</evidence>
<dbReference type="CDD" id="cd01189">
    <property type="entry name" value="INT_ICEBs1_C_like"/>
    <property type="match status" value="1"/>
</dbReference>
<dbReference type="Gene3D" id="1.10.150.130">
    <property type="match status" value="1"/>
</dbReference>
<comment type="similarity">
    <text evidence="1">Belongs to the 'phage' integrase family.</text>
</comment>
<dbReference type="Proteomes" id="UP000647491">
    <property type="component" value="Unassembled WGS sequence"/>
</dbReference>
<proteinExistence type="inferred from homology"/>
<dbReference type="InterPro" id="IPR050090">
    <property type="entry name" value="Tyrosine_recombinase_XerCD"/>
</dbReference>
<dbReference type="PROSITE" id="PS51898">
    <property type="entry name" value="TYR_RECOMBINASE"/>
    <property type="match status" value="1"/>
</dbReference>
<dbReference type="InterPro" id="IPR010998">
    <property type="entry name" value="Integrase_recombinase_N"/>
</dbReference>
<dbReference type="EMBL" id="JACRTJ010000021">
    <property type="protein sequence ID" value="MBC8599514.1"/>
    <property type="molecule type" value="Genomic_DNA"/>
</dbReference>
<evidence type="ECO:0000313" key="5">
    <source>
        <dbReference type="EMBL" id="MBC8599514.1"/>
    </source>
</evidence>
<dbReference type="SUPFAM" id="SSF56349">
    <property type="entry name" value="DNA breaking-rejoining enzymes"/>
    <property type="match status" value="1"/>
</dbReference>
<dbReference type="PANTHER" id="PTHR30349">
    <property type="entry name" value="PHAGE INTEGRASE-RELATED"/>
    <property type="match status" value="1"/>
</dbReference>
<dbReference type="InterPro" id="IPR013762">
    <property type="entry name" value="Integrase-like_cat_sf"/>
</dbReference>
<keyword evidence="3" id="KW-0233">DNA recombination</keyword>
<dbReference type="InterPro" id="IPR011010">
    <property type="entry name" value="DNA_brk_join_enz"/>
</dbReference>
<accession>A0ABR7NUC8</accession>
<reference evidence="5 6" key="1">
    <citation type="submission" date="2020-08" db="EMBL/GenBank/DDBJ databases">
        <title>Genome public.</title>
        <authorList>
            <person name="Liu C."/>
            <person name="Sun Q."/>
        </authorList>
    </citation>
    <scope>NUCLEOTIDE SEQUENCE [LARGE SCALE GENOMIC DNA]</scope>
    <source>
        <strain evidence="5 6">BX10</strain>
    </source>
</reference>
<evidence type="ECO:0000256" key="3">
    <source>
        <dbReference type="ARBA" id="ARBA00023172"/>
    </source>
</evidence>
<feature type="domain" description="Tyr recombinase" evidence="4">
    <location>
        <begin position="178"/>
        <end position="384"/>
    </location>
</feature>
<evidence type="ECO:0000259" key="4">
    <source>
        <dbReference type="PROSITE" id="PS51898"/>
    </source>
</evidence>
<evidence type="ECO:0000256" key="1">
    <source>
        <dbReference type="ARBA" id="ARBA00008857"/>
    </source>
</evidence>
<dbReference type="PANTHER" id="PTHR30349:SF64">
    <property type="entry name" value="PROPHAGE INTEGRASE INTD-RELATED"/>
    <property type="match status" value="1"/>
</dbReference>
<keyword evidence="2" id="KW-0238">DNA-binding</keyword>
<sequence length="387" mass="44234">MEEKETTKKRRKKGAGSIMRKANGTYLGRIAISGYEPFSCTGATKKEVERKLEEFKIRTLKKEVIPQKIFVNTYIEKWMETVKRPSLKAASFDRLERTYLTQIKDSRVGRCQLGNITSMDVQGLINEKSRTLSYSSLKKIYELLNGCFEYAVICREMDFNPVRAVQMPKKENLNKKEKQMGVFSKEELTRIENVAAITYQSGEVRYRHTWFFLLLANTGLRAGEAIALRWDNIDLDKGFIHVKQNASVVKCRDGKENKYQVVITTVKTKTGNRIVPCNEKALQALRALQDYQKSHHIHSDYVDCNDKGELLSQQTLPKILKAILKAADVPYRSVHSFRHTFATNLIQAGVDVKVVSQLLGHSSVKITYDTYVHMGVDRAIEAVKRIG</sequence>
<protein>
    <submittedName>
        <fullName evidence="5">Site-specific integrase</fullName>
    </submittedName>
</protein>
<dbReference type="Gene3D" id="1.10.443.10">
    <property type="entry name" value="Intergrase catalytic core"/>
    <property type="match status" value="1"/>
</dbReference>
<gene>
    <name evidence="5" type="ORF">H8708_09810</name>
</gene>
<keyword evidence="6" id="KW-1185">Reference proteome</keyword>
<dbReference type="InterPro" id="IPR002104">
    <property type="entry name" value="Integrase_catalytic"/>
</dbReference>
<dbReference type="RefSeq" id="WP_262427729.1">
    <property type="nucleotide sequence ID" value="NZ_JACRTJ010000021.1"/>
</dbReference>
<comment type="caution">
    <text evidence="5">The sequence shown here is derived from an EMBL/GenBank/DDBJ whole genome shotgun (WGS) entry which is preliminary data.</text>
</comment>
<dbReference type="Pfam" id="PF00589">
    <property type="entry name" value="Phage_integrase"/>
    <property type="match status" value="1"/>
</dbReference>
<evidence type="ECO:0000256" key="2">
    <source>
        <dbReference type="ARBA" id="ARBA00023125"/>
    </source>
</evidence>
<organism evidence="5 6">
    <name type="scientific">Enterocloster hominis</name>
    <name type="common">ex Liu et al. 2021</name>
    <dbReference type="NCBI Taxonomy" id="2763663"/>
    <lineage>
        <taxon>Bacteria</taxon>
        <taxon>Bacillati</taxon>
        <taxon>Bacillota</taxon>
        <taxon>Clostridia</taxon>
        <taxon>Lachnospirales</taxon>
        <taxon>Lachnospiraceae</taxon>
        <taxon>Enterocloster</taxon>
    </lineage>
</organism>